<evidence type="ECO:0000313" key="3">
    <source>
        <dbReference type="Proteomes" id="UP000006757"/>
    </source>
</evidence>
<comment type="caution">
    <text evidence="2">The sequence shown here is derived from an EMBL/GenBank/DDBJ whole genome shotgun (WGS) entry which is preliminary data.</text>
</comment>
<dbReference type="AlphaFoldDB" id="K1WED6"/>
<evidence type="ECO:0000256" key="1">
    <source>
        <dbReference type="SAM" id="MobiDB-lite"/>
    </source>
</evidence>
<proteinExistence type="predicted"/>
<keyword evidence="3" id="KW-1185">Reference proteome</keyword>
<accession>K1WED6</accession>
<sequence>MPHVCAIGNKRITANPPVHQDSPIDLTDVPDSPKGNADDPIDIHDDDSDDMVKLETEGYQRMHPMHILVQHPQARSASPPRFNDGRLGIEEIRRRTSRLSRRRWPTGLPSMEEIYRLIVPTGAVVDAAVYYTGPHVPGDVWSEPGWTEDKCRLKFGVGYGQAARMPPLFNEHFLLDPTLRDLLVVAEAALIYDKPCESCIASGNMYCFADGRGGRRASTRCSRCVVLRRDCSNAKDSVSRAKRAAVQAAAEELAAVARNCGADPTIVARILEKVAQI</sequence>
<dbReference type="HOGENOM" id="CLU_1005393_0_0_1"/>
<dbReference type="Proteomes" id="UP000006757">
    <property type="component" value="Unassembled WGS sequence"/>
</dbReference>
<gene>
    <name evidence="2" type="ORF">A1Q2_05703</name>
</gene>
<feature type="region of interest" description="Disordered" evidence="1">
    <location>
        <begin position="12"/>
        <end position="48"/>
    </location>
</feature>
<dbReference type="InParanoid" id="K1WED6"/>
<organism evidence="2 3">
    <name type="scientific">Trichosporon asahii var. asahii (strain CBS 8904)</name>
    <name type="common">Yeast</name>
    <dbReference type="NCBI Taxonomy" id="1220162"/>
    <lineage>
        <taxon>Eukaryota</taxon>
        <taxon>Fungi</taxon>
        <taxon>Dikarya</taxon>
        <taxon>Basidiomycota</taxon>
        <taxon>Agaricomycotina</taxon>
        <taxon>Tremellomycetes</taxon>
        <taxon>Trichosporonales</taxon>
        <taxon>Trichosporonaceae</taxon>
        <taxon>Trichosporon</taxon>
    </lineage>
</organism>
<dbReference type="EMBL" id="AMBO01000353">
    <property type="protein sequence ID" value="EKC99983.1"/>
    <property type="molecule type" value="Genomic_DNA"/>
</dbReference>
<protein>
    <submittedName>
        <fullName evidence="2">Uncharacterized protein</fullName>
    </submittedName>
</protein>
<evidence type="ECO:0000313" key="2">
    <source>
        <dbReference type="EMBL" id="EKC99983.1"/>
    </source>
</evidence>
<reference evidence="2 3" key="1">
    <citation type="journal article" date="2012" name="Eukaryot. Cell">
        <title>Genome sequence of the Trichosporon asahii environmental strain CBS 8904.</title>
        <authorList>
            <person name="Yang R.Y."/>
            <person name="Li H.T."/>
            <person name="Zhu H."/>
            <person name="Zhou G.P."/>
            <person name="Wang M."/>
            <person name="Wang L."/>
        </authorList>
    </citation>
    <scope>NUCLEOTIDE SEQUENCE [LARGE SCALE GENOMIC DNA]</scope>
    <source>
        <strain evidence="2 3">CBS 8904</strain>
    </source>
</reference>
<name>K1WED6_TRIAC</name>